<dbReference type="GO" id="GO:0043916">
    <property type="term" value="F:DNA-7-methylguanine glycosylase activity"/>
    <property type="evidence" value="ECO:0007669"/>
    <property type="project" value="TreeGrafter"/>
</dbReference>
<evidence type="ECO:0000256" key="1">
    <source>
        <dbReference type="ARBA" id="ARBA00022763"/>
    </source>
</evidence>
<dbReference type="GO" id="GO:0006285">
    <property type="term" value="P:base-excision repair, AP site formation"/>
    <property type="evidence" value="ECO:0007669"/>
    <property type="project" value="TreeGrafter"/>
</dbReference>
<dbReference type="PANTHER" id="PTHR43003:SF6">
    <property type="entry name" value="DNA GLYCOSYLASE"/>
    <property type="match status" value="1"/>
</dbReference>
<sequence length="329" mass="35744">MGTKPGRYRGGPNPDPEESPLHPSAHRRVWRPGFALDLRLTLGQLRRGHSDPTYHAGADGSVWRTSRTPEGPCTLRVIDRPGTGEIEANAWGPGAEWQLHALPALLGADDDPGALVARHPIVRDAQRRYAGLRMPRSALVLAALVPSILEQKVTTIEARRAFRLLLGKYGEAPPGPAPAGLRVIPDARTWALIPSWDWARAGVDGRRSRTVIEATRVASRLEATTEVPHPEAARLMRLVPGIGVWTAAETMQRSHGDPDALSVGDLHLPKTIGFALAGRAVDDAGMLELLACYGGNRHRAALLIRMSGVKVPRRAPRYAPRPHFTGRTL</sequence>
<dbReference type="OrthoDB" id="5501430at2"/>
<protein>
    <submittedName>
        <fullName evidence="4">3-methyladenine DNA glycosylase</fullName>
    </submittedName>
</protein>
<dbReference type="GO" id="GO:0005737">
    <property type="term" value="C:cytoplasm"/>
    <property type="evidence" value="ECO:0007669"/>
    <property type="project" value="TreeGrafter"/>
</dbReference>
<evidence type="ECO:0000256" key="3">
    <source>
        <dbReference type="SAM" id="MobiDB-lite"/>
    </source>
</evidence>
<dbReference type="GO" id="GO:0032993">
    <property type="term" value="C:protein-DNA complex"/>
    <property type="evidence" value="ECO:0007669"/>
    <property type="project" value="TreeGrafter"/>
</dbReference>
<comment type="caution">
    <text evidence="4">The sequence shown here is derived from an EMBL/GenBank/DDBJ whole genome shotgun (WGS) entry which is preliminary data.</text>
</comment>
<gene>
    <name evidence="4" type="ORF">B4N89_18645</name>
</gene>
<dbReference type="STRING" id="159449.B4N89_18645"/>
<dbReference type="Gene3D" id="1.10.340.30">
    <property type="entry name" value="Hypothetical protein, domain 2"/>
    <property type="match status" value="1"/>
</dbReference>
<evidence type="ECO:0000313" key="4">
    <source>
        <dbReference type="EMBL" id="OPC85129.1"/>
    </source>
</evidence>
<dbReference type="PANTHER" id="PTHR43003">
    <property type="entry name" value="DNA-3-METHYLADENINE GLYCOSYLASE"/>
    <property type="match status" value="1"/>
</dbReference>
<keyword evidence="1" id="KW-0227">DNA damage</keyword>
<keyword evidence="5" id="KW-1185">Reference proteome</keyword>
<reference evidence="4 5" key="1">
    <citation type="submission" date="2017-03" db="EMBL/GenBank/DDBJ databases">
        <title>Draft genome sequence of Streptomyces scabrisporus NF3, endophyte isolated from Amphipterygium adstringens.</title>
        <authorList>
            <person name="Vazquez M."/>
            <person name="Ceapa C.D."/>
            <person name="Rodriguez Luna D."/>
            <person name="Sanchez Esquivel S."/>
        </authorList>
    </citation>
    <scope>NUCLEOTIDE SEQUENCE [LARGE SCALE GENOMIC DNA]</scope>
    <source>
        <strain evidence="4 5">NF3</strain>
    </source>
</reference>
<keyword evidence="2" id="KW-0234">DNA repair</keyword>
<dbReference type="EMBL" id="MWQN01000001">
    <property type="protein sequence ID" value="OPC85129.1"/>
    <property type="molecule type" value="Genomic_DNA"/>
</dbReference>
<dbReference type="GO" id="GO:0006307">
    <property type="term" value="P:DNA alkylation repair"/>
    <property type="evidence" value="ECO:0007669"/>
    <property type="project" value="TreeGrafter"/>
</dbReference>
<evidence type="ECO:0000256" key="2">
    <source>
        <dbReference type="ARBA" id="ARBA00023204"/>
    </source>
</evidence>
<evidence type="ECO:0000313" key="5">
    <source>
        <dbReference type="Proteomes" id="UP000190037"/>
    </source>
</evidence>
<organism evidence="4 5">
    <name type="scientific">Embleya scabrispora</name>
    <dbReference type="NCBI Taxonomy" id="159449"/>
    <lineage>
        <taxon>Bacteria</taxon>
        <taxon>Bacillati</taxon>
        <taxon>Actinomycetota</taxon>
        <taxon>Actinomycetes</taxon>
        <taxon>Kitasatosporales</taxon>
        <taxon>Streptomycetaceae</taxon>
        <taxon>Embleya</taxon>
    </lineage>
</organism>
<dbReference type="InterPro" id="IPR051912">
    <property type="entry name" value="Alkylbase_DNA_Glycosylase/TA"/>
</dbReference>
<dbReference type="InterPro" id="IPR011257">
    <property type="entry name" value="DNA_glycosylase"/>
</dbReference>
<accession>A0A1T3P7Q5</accession>
<feature type="region of interest" description="Disordered" evidence="3">
    <location>
        <begin position="1"/>
        <end position="25"/>
    </location>
</feature>
<dbReference type="Proteomes" id="UP000190037">
    <property type="component" value="Unassembled WGS sequence"/>
</dbReference>
<dbReference type="GO" id="GO:0032131">
    <property type="term" value="F:alkylated DNA binding"/>
    <property type="evidence" value="ECO:0007669"/>
    <property type="project" value="TreeGrafter"/>
</dbReference>
<dbReference type="GO" id="GO:0008725">
    <property type="term" value="F:DNA-3-methyladenine glycosylase activity"/>
    <property type="evidence" value="ECO:0007669"/>
    <property type="project" value="TreeGrafter"/>
</dbReference>
<dbReference type="AlphaFoldDB" id="A0A1T3P7Q5"/>
<name>A0A1T3P7Q5_9ACTN</name>
<dbReference type="SUPFAM" id="SSF48150">
    <property type="entry name" value="DNA-glycosylase"/>
    <property type="match status" value="1"/>
</dbReference>
<proteinExistence type="predicted"/>